<gene>
    <name evidence="2" type="ORF">CLV51_10430</name>
</gene>
<dbReference type="Proteomes" id="UP000240971">
    <property type="component" value="Unassembled WGS sequence"/>
</dbReference>
<name>A0A2P8HGJ3_CHINA</name>
<dbReference type="EMBL" id="PYAW01000004">
    <property type="protein sequence ID" value="PSL45328.1"/>
    <property type="molecule type" value="Genomic_DNA"/>
</dbReference>
<proteinExistence type="predicted"/>
<evidence type="ECO:0000313" key="2">
    <source>
        <dbReference type="EMBL" id="PSL45328.1"/>
    </source>
</evidence>
<dbReference type="OrthoDB" id="946740at2"/>
<protein>
    <submittedName>
        <fullName evidence="2">Uncharacterized protein</fullName>
    </submittedName>
</protein>
<evidence type="ECO:0000313" key="3">
    <source>
        <dbReference type="Proteomes" id="UP000240971"/>
    </source>
</evidence>
<reference evidence="2 3" key="1">
    <citation type="submission" date="2018-03" db="EMBL/GenBank/DDBJ databases">
        <title>Genomic Encyclopedia of Archaeal and Bacterial Type Strains, Phase II (KMG-II): from individual species to whole genera.</title>
        <authorList>
            <person name="Goeker M."/>
        </authorList>
    </citation>
    <scope>NUCLEOTIDE SEQUENCE [LARGE SCALE GENOMIC DNA]</scope>
    <source>
        <strain evidence="2 3">DSM 24859</strain>
    </source>
</reference>
<dbReference type="AlphaFoldDB" id="A0A2P8HGJ3"/>
<keyword evidence="1" id="KW-0732">Signal</keyword>
<feature type="signal peptide" evidence="1">
    <location>
        <begin position="1"/>
        <end position="22"/>
    </location>
</feature>
<dbReference type="RefSeq" id="WP_106529673.1">
    <property type="nucleotide sequence ID" value="NZ_PYAW01000004.1"/>
</dbReference>
<keyword evidence="3" id="KW-1185">Reference proteome</keyword>
<sequence>MKRINNTICTIVLMMCMSISVAAQHKMAGIYKTMNDYRENHLSYSKDSSQEIPRITLHTLAPRDYVSIQYNGNNIHLNKDQFFAYQLTNGEVYRLAGSNAYQLLNKGPHLLLYKRKIPASPKEFPSGKFKYYFSTDQDNTMKELTAWNIKKAFPDNTTLADQVDALFKRDDELMAYDRFHEMYKLEWLLTEKK</sequence>
<comment type="caution">
    <text evidence="2">The sequence shown here is derived from an EMBL/GenBank/DDBJ whole genome shotgun (WGS) entry which is preliminary data.</text>
</comment>
<accession>A0A2P8HGJ3</accession>
<evidence type="ECO:0000256" key="1">
    <source>
        <dbReference type="SAM" id="SignalP"/>
    </source>
</evidence>
<organism evidence="2 3">
    <name type="scientific">Chitinophaga niastensis</name>
    <dbReference type="NCBI Taxonomy" id="536980"/>
    <lineage>
        <taxon>Bacteria</taxon>
        <taxon>Pseudomonadati</taxon>
        <taxon>Bacteroidota</taxon>
        <taxon>Chitinophagia</taxon>
        <taxon>Chitinophagales</taxon>
        <taxon>Chitinophagaceae</taxon>
        <taxon>Chitinophaga</taxon>
    </lineage>
</organism>
<feature type="chain" id="PRO_5015164471" evidence="1">
    <location>
        <begin position="23"/>
        <end position="193"/>
    </location>
</feature>